<dbReference type="RefSeq" id="WP_036057749.1">
    <property type="nucleotide sequence ID" value="NZ_CP009320.1"/>
</dbReference>
<reference evidence="2 3" key="1">
    <citation type="submission" date="2014-04" db="EMBL/GenBank/DDBJ databases">
        <authorList>
            <person name="Bishop-Lilly K.A."/>
            <person name="Broomall S.M."/>
            <person name="Chain P.S."/>
            <person name="Chertkov O."/>
            <person name="Coyne S.R."/>
            <person name="Daligault H.E."/>
            <person name="Davenport K.W."/>
            <person name="Erkkila T."/>
            <person name="Frey K.G."/>
            <person name="Gibbons H.S."/>
            <person name="Gu W."/>
            <person name="Jaissle J."/>
            <person name="Johnson S.L."/>
            <person name="Koroleva G.I."/>
            <person name="Ladner J.T."/>
            <person name="Lo C.-C."/>
            <person name="Minogue T.D."/>
            <person name="Munk C."/>
            <person name="Palacios G.F."/>
            <person name="Redden C.L."/>
            <person name="Rosenzweig C.N."/>
            <person name="Scholz M.B."/>
            <person name="Teshima H."/>
            <person name="Xu Y."/>
        </authorList>
    </citation>
    <scope>NUCLEOTIDE SEQUENCE [LARGE SCALE GENOMIC DNA]</scope>
    <source>
        <strain evidence="3">gladioli</strain>
    </source>
</reference>
<gene>
    <name evidence="2" type="ORF">DM48_8010</name>
</gene>
<evidence type="ECO:0000256" key="1">
    <source>
        <dbReference type="SAM" id="Phobius"/>
    </source>
</evidence>
<dbReference type="KEGG" id="bgo:BM43_7541"/>
<feature type="transmembrane region" description="Helical" evidence="1">
    <location>
        <begin position="48"/>
        <end position="65"/>
    </location>
</feature>
<dbReference type="AlphaFoldDB" id="A0AAW3FBG4"/>
<dbReference type="EMBL" id="JPGG01000011">
    <property type="protein sequence ID" value="KGC24020.1"/>
    <property type="molecule type" value="Genomic_DNA"/>
</dbReference>
<name>A0AAW3FBG4_BURGA</name>
<protein>
    <submittedName>
        <fullName evidence="2">Membrane protein</fullName>
    </submittedName>
</protein>
<dbReference type="Proteomes" id="UP000029590">
    <property type="component" value="Unassembled WGS sequence"/>
</dbReference>
<keyword evidence="1" id="KW-0472">Membrane</keyword>
<feature type="transmembrane region" description="Helical" evidence="1">
    <location>
        <begin position="21"/>
        <end position="42"/>
    </location>
</feature>
<comment type="caution">
    <text evidence="2">The sequence shown here is derived from an EMBL/GenBank/DDBJ whole genome shotgun (WGS) entry which is preliminary data.</text>
</comment>
<sequence>MNLKAKPFKAGGRRTDLTSAMLLALALIGMVLAFAGLVYLGMPAPFGAGHPGLAMLIGFWVPLAVKMWHDA</sequence>
<accession>A0AAW3FBG4</accession>
<keyword evidence="1" id="KW-0812">Transmembrane</keyword>
<proteinExistence type="predicted"/>
<keyword evidence="1" id="KW-1133">Transmembrane helix</keyword>
<evidence type="ECO:0000313" key="2">
    <source>
        <dbReference type="EMBL" id="KGC24020.1"/>
    </source>
</evidence>
<organism evidence="2 3">
    <name type="scientific">Burkholderia gladioli</name>
    <name type="common">Pseudomonas marginata</name>
    <name type="synonym">Phytomonas marginata</name>
    <dbReference type="NCBI Taxonomy" id="28095"/>
    <lineage>
        <taxon>Bacteria</taxon>
        <taxon>Pseudomonadati</taxon>
        <taxon>Pseudomonadota</taxon>
        <taxon>Betaproteobacteria</taxon>
        <taxon>Burkholderiales</taxon>
        <taxon>Burkholderiaceae</taxon>
        <taxon>Burkholderia</taxon>
    </lineage>
</organism>
<evidence type="ECO:0000313" key="3">
    <source>
        <dbReference type="Proteomes" id="UP000029590"/>
    </source>
</evidence>